<proteinExistence type="predicted"/>
<evidence type="ECO:0000256" key="1">
    <source>
        <dbReference type="SAM" id="MobiDB-lite"/>
    </source>
</evidence>
<dbReference type="Proteomes" id="UP000807769">
    <property type="component" value="Unassembled WGS sequence"/>
</dbReference>
<accession>A0A9P7JAX5</accession>
<gene>
    <name evidence="2" type="ORF">BJ212DRAFT_490272</name>
</gene>
<feature type="compositionally biased region" description="Polar residues" evidence="1">
    <location>
        <begin position="93"/>
        <end position="126"/>
    </location>
</feature>
<feature type="region of interest" description="Disordered" evidence="1">
    <location>
        <begin position="74"/>
        <end position="126"/>
    </location>
</feature>
<evidence type="ECO:0000313" key="3">
    <source>
        <dbReference type="Proteomes" id="UP000807769"/>
    </source>
</evidence>
<evidence type="ECO:0000313" key="2">
    <source>
        <dbReference type="EMBL" id="KAG1811790.1"/>
    </source>
</evidence>
<reference evidence="2" key="1">
    <citation type="journal article" date="2020" name="New Phytol.">
        <title>Comparative genomics reveals dynamic genome evolution in host specialist ectomycorrhizal fungi.</title>
        <authorList>
            <person name="Lofgren L.A."/>
            <person name="Nguyen N.H."/>
            <person name="Vilgalys R."/>
            <person name="Ruytinx J."/>
            <person name="Liao H.L."/>
            <person name="Branco S."/>
            <person name="Kuo A."/>
            <person name="LaButti K."/>
            <person name="Lipzen A."/>
            <person name="Andreopoulos W."/>
            <person name="Pangilinan J."/>
            <person name="Riley R."/>
            <person name="Hundley H."/>
            <person name="Na H."/>
            <person name="Barry K."/>
            <person name="Grigoriev I.V."/>
            <person name="Stajich J.E."/>
            <person name="Kennedy P.G."/>
        </authorList>
    </citation>
    <scope>NUCLEOTIDE SEQUENCE</scope>
    <source>
        <strain evidence="2">MN1</strain>
    </source>
</reference>
<organism evidence="2 3">
    <name type="scientific">Suillus subaureus</name>
    <dbReference type="NCBI Taxonomy" id="48587"/>
    <lineage>
        <taxon>Eukaryota</taxon>
        <taxon>Fungi</taxon>
        <taxon>Dikarya</taxon>
        <taxon>Basidiomycota</taxon>
        <taxon>Agaricomycotina</taxon>
        <taxon>Agaricomycetes</taxon>
        <taxon>Agaricomycetidae</taxon>
        <taxon>Boletales</taxon>
        <taxon>Suillineae</taxon>
        <taxon>Suillaceae</taxon>
        <taxon>Suillus</taxon>
    </lineage>
</organism>
<comment type="caution">
    <text evidence="2">The sequence shown here is derived from an EMBL/GenBank/DDBJ whole genome shotgun (WGS) entry which is preliminary data.</text>
</comment>
<dbReference type="RefSeq" id="XP_041190211.1">
    <property type="nucleotide sequence ID" value="XM_041343326.1"/>
</dbReference>
<dbReference type="OrthoDB" id="2680668at2759"/>
<dbReference type="AlphaFoldDB" id="A0A9P7JAX5"/>
<name>A0A9P7JAX5_9AGAM</name>
<protein>
    <submittedName>
        <fullName evidence="2">Uncharacterized protein</fullName>
    </submittedName>
</protein>
<dbReference type="EMBL" id="JABBWG010000028">
    <property type="protein sequence ID" value="KAG1811790.1"/>
    <property type="molecule type" value="Genomic_DNA"/>
</dbReference>
<dbReference type="GeneID" id="64637342"/>
<keyword evidence="3" id="KW-1185">Reference proteome</keyword>
<sequence length="297" mass="32360">MSAIAIDPESSSDYLDRVIDPVLQEPPTKKQRLDSLEDADIQISLPPVKIDESALVPSVSSANEQTETLNIKNPLDHVLLKPRPRPIPKVTPVPSTNAQTNSPAPSNDSIPTPSLTVTPTNSDSDAASLSVKRELLVAAPAKKTRQPSVKPMRIGTKVTPRNLCALDWQAKGHQREPASAFALYWNNLSASIKEEYKRMAAAQVSVVVPAGTIGHCTNWFFYYYRLALLRHSKAGTVRMSTMTSGGIPMDVCRRRESGWRARRRDGGMAAQRAVGTPVIAIPSDTPQTIAIPLDILI</sequence>